<dbReference type="AlphaFoldDB" id="A0A397GGC6"/>
<dbReference type="EMBL" id="NKHU02000183">
    <property type="protein sequence ID" value="RHZ49189.1"/>
    <property type="molecule type" value="Genomic_DNA"/>
</dbReference>
<evidence type="ECO:0000313" key="2">
    <source>
        <dbReference type="Proteomes" id="UP000215305"/>
    </source>
</evidence>
<dbReference type="Proteomes" id="UP000215305">
    <property type="component" value="Unassembled WGS sequence"/>
</dbReference>
<protein>
    <submittedName>
        <fullName evidence="1">Uncharacterized protein</fullName>
    </submittedName>
</protein>
<keyword evidence="2" id="KW-1185">Reference proteome</keyword>
<proteinExistence type="predicted"/>
<comment type="caution">
    <text evidence="1">The sequence shown here is derived from an EMBL/GenBank/DDBJ whole genome shotgun (WGS) entry which is preliminary data.</text>
</comment>
<name>A0A397GGC6_ASPTH</name>
<accession>A0A397GGC6</accession>
<sequence length="126" mass="13528">MVKPPAVGNVAKLVNFAVVESAKTYSVIIATVGVAVLCARQVQIASTVSACAIFQARPPVMDNVVRLACWVAAVTRVPTFKTMETIVEDVAILVLVPWSVLKGVARNEGRMKALVSKLLRESYGCR</sequence>
<evidence type="ECO:0000313" key="1">
    <source>
        <dbReference type="EMBL" id="RHZ49189.1"/>
    </source>
</evidence>
<dbReference type="RefSeq" id="XP_026612259.1">
    <property type="nucleotide sequence ID" value="XM_026759380.1"/>
</dbReference>
<gene>
    <name evidence="1" type="ORF">CDV56_105761</name>
</gene>
<dbReference type="VEuPathDB" id="FungiDB:CDV56_105761"/>
<dbReference type="GeneID" id="38127735"/>
<reference evidence="1" key="1">
    <citation type="submission" date="2018-08" db="EMBL/GenBank/DDBJ databases">
        <title>Draft genome sequence of azole-resistant Aspergillus thermomutatus (Neosartorya pseudofischeri) strain HMR AF 39, isolated from a human nasal aspirate.</title>
        <authorList>
            <person name="Parent-Michaud M."/>
            <person name="Dufresne P.J."/>
            <person name="Fournier E."/>
            <person name="Martineau C."/>
            <person name="Moreira S."/>
            <person name="Perkins V."/>
            <person name="De Repentigny L."/>
            <person name="Dufresne S.F."/>
        </authorList>
    </citation>
    <scope>NUCLEOTIDE SEQUENCE [LARGE SCALE GENOMIC DNA]</scope>
    <source>
        <strain evidence="1">HMR AF 39</strain>
    </source>
</reference>
<organism evidence="1 2">
    <name type="scientific">Aspergillus thermomutatus</name>
    <name type="common">Neosartorya pseudofischeri</name>
    <dbReference type="NCBI Taxonomy" id="41047"/>
    <lineage>
        <taxon>Eukaryota</taxon>
        <taxon>Fungi</taxon>
        <taxon>Dikarya</taxon>
        <taxon>Ascomycota</taxon>
        <taxon>Pezizomycotina</taxon>
        <taxon>Eurotiomycetes</taxon>
        <taxon>Eurotiomycetidae</taxon>
        <taxon>Eurotiales</taxon>
        <taxon>Aspergillaceae</taxon>
        <taxon>Aspergillus</taxon>
        <taxon>Aspergillus subgen. Fumigati</taxon>
    </lineage>
</organism>